<evidence type="ECO:0000256" key="1">
    <source>
        <dbReference type="SAM" id="Phobius"/>
    </source>
</evidence>
<keyword evidence="1" id="KW-1133">Transmembrane helix</keyword>
<organism evidence="2 3">
    <name type="scientific">Passalora fulva</name>
    <name type="common">Tomato leaf mold</name>
    <name type="synonym">Cladosporium fulvum</name>
    <dbReference type="NCBI Taxonomy" id="5499"/>
    <lineage>
        <taxon>Eukaryota</taxon>
        <taxon>Fungi</taxon>
        <taxon>Dikarya</taxon>
        <taxon>Ascomycota</taxon>
        <taxon>Pezizomycotina</taxon>
        <taxon>Dothideomycetes</taxon>
        <taxon>Dothideomycetidae</taxon>
        <taxon>Mycosphaerellales</taxon>
        <taxon>Mycosphaerellaceae</taxon>
        <taxon>Fulvia</taxon>
    </lineage>
</organism>
<proteinExistence type="predicted"/>
<dbReference type="GeneID" id="71985589"/>
<dbReference type="KEGG" id="ffu:CLAFUR5_05711"/>
<dbReference type="EMBL" id="CP090167">
    <property type="protein sequence ID" value="UJO17897.1"/>
    <property type="molecule type" value="Genomic_DNA"/>
</dbReference>
<gene>
    <name evidence="2" type="ORF">CLAFUR5_05711</name>
</gene>
<dbReference type="Proteomes" id="UP000756132">
    <property type="component" value="Chromosome 5"/>
</dbReference>
<protein>
    <submittedName>
        <fullName evidence="2">Uncharacterized protein</fullName>
    </submittedName>
</protein>
<name>A0A9Q8P9C2_PASFU</name>
<sequence>MGFMWLHDNYQQGKASPTLRWRLMVFWAWFVIISGMFLIIAGTYGSVADIIDSYVQRKWRFRSLDLRRQLRLDIKRRYTVRTALCATLGREIDDNVPMNGHEQRDIAALIISRPRS</sequence>
<keyword evidence="1" id="KW-0812">Transmembrane</keyword>
<reference evidence="2" key="2">
    <citation type="journal article" date="2022" name="Microb. Genom.">
        <title>A chromosome-scale genome assembly of the tomato pathogen Cladosporium fulvum reveals a compartmentalized genome architecture and the presence of a dispensable chromosome.</title>
        <authorList>
            <person name="Zaccaron A.Z."/>
            <person name="Chen L.H."/>
            <person name="Samaras A."/>
            <person name="Stergiopoulos I."/>
        </authorList>
    </citation>
    <scope>NUCLEOTIDE SEQUENCE</scope>
    <source>
        <strain evidence="2">Race5_Kim</strain>
    </source>
</reference>
<feature type="transmembrane region" description="Helical" evidence="1">
    <location>
        <begin position="26"/>
        <end position="51"/>
    </location>
</feature>
<dbReference type="OrthoDB" id="40134at2759"/>
<dbReference type="RefSeq" id="XP_047762263.1">
    <property type="nucleotide sequence ID" value="XM_047904859.1"/>
</dbReference>
<evidence type="ECO:0000313" key="2">
    <source>
        <dbReference type="EMBL" id="UJO17897.1"/>
    </source>
</evidence>
<dbReference type="AlphaFoldDB" id="A0A9Q8P9C2"/>
<keyword evidence="3" id="KW-1185">Reference proteome</keyword>
<accession>A0A9Q8P9C2</accession>
<keyword evidence="1" id="KW-0472">Membrane</keyword>
<evidence type="ECO:0000313" key="3">
    <source>
        <dbReference type="Proteomes" id="UP000756132"/>
    </source>
</evidence>
<reference evidence="2" key="1">
    <citation type="submission" date="2021-12" db="EMBL/GenBank/DDBJ databases">
        <authorList>
            <person name="Zaccaron A."/>
            <person name="Stergiopoulos I."/>
        </authorList>
    </citation>
    <scope>NUCLEOTIDE SEQUENCE</scope>
    <source>
        <strain evidence="2">Race5_Kim</strain>
    </source>
</reference>